<gene>
    <name evidence="1" type="ORF">UY3_09901</name>
</gene>
<dbReference type="EMBL" id="KB538019">
    <property type="protein sequence ID" value="EMP32948.1"/>
    <property type="molecule type" value="Genomic_DNA"/>
</dbReference>
<evidence type="ECO:0000313" key="1">
    <source>
        <dbReference type="EMBL" id="EMP32948.1"/>
    </source>
</evidence>
<accession>M7BLQ9</accession>
<keyword evidence="2" id="KW-1185">Reference proteome</keyword>
<dbReference type="AlphaFoldDB" id="M7BLQ9"/>
<sequence length="212" mass="23675">MSHQRAPGYPNVMKLVKGSFLVPFTPYAHCSTRSRFPLAMALPQHIITWWNAVAPSQGITWVPSPSTQEPAADRTGTCSTRSRFPLAMALPQHIRTWWNALAPSQGITWVPSPSTQEPAAGRTGTWNALERTEMLERRLPRRAVREQPGVLSLLAGQVHNTYTPLNTFSRRQIRSSSVNGNSPTFTLEQDQKSIKVSGLLMQEKPLQTSQVY</sequence>
<evidence type="ECO:0000313" key="2">
    <source>
        <dbReference type="Proteomes" id="UP000031443"/>
    </source>
</evidence>
<proteinExistence type="predicted"/>
<dbReference type="Proteomes" id="UP000031443">
    <property type="component" value="Unassembled WGS sequence"/>
</dbReference>
<organism evidence="1 2">
    <name type="scientific">Chelonia mydas</name>
    <name type="common">Green sea-turtle</name>
    <name type="synonym">Chelonia agassizi</name>
    <dbReference type="NCBI Taxonomy" id="8469"/>
    <lineage>
        <taxon>Eukaryota</taxon>
        <taxon>Metazoa</taxon>
        <taxon>Chordata</taxon>
        <taxon>Craniata</taxon>
        <taxon>Vertebrata</taxon>
        <taxon>Euteleostomi</taxon>
        <taxon>Archelosauria</taxon>
        <taxon>Testudinata</taxon>
        <taxon>Testudines</taxon>
        <taxon>Cryptodira</taxon>
        <taxon>Durocryptodira</taxon>
        <taxon>Americhelydia</taxon>
        <taxon>Chelonioidea</taxon>
        <taxon>Cheloniidae</taxon>
        <taxon>Chelonia</taxon>
    </lineage>
</organism>
<protein>
    <submittedName>
        <fullName evidence="1">Uncharacterized protein</fullName>
    </submittedName>
</protein>
<reference evidence="2" key="1">
    <citation type="journal article" date="2013" name="Nat. Genet.">
        <title>The draft genomes of soft-shell turtle and green sea turtle yield insights into the development and evolution of the turtle-specific body plan.</title>
        <authorList>
            <person name="Wang Z."/>
            <person name="Pascual-Anaya J."/>
            <person name="Zadissa A."/>
            <person name="Li W."/>
            <person name="Niimura Y."/>
            <person name="Huang Z."/>
            <person name="Li C."/>
            <person name="White S."/>
            <person name="Xiong Z."/>
            <person name="Fang D."/>
            <person name="Wang B."/>
            <person name="Ming Y."/>
            <person name="Chen Y."/>
            <person name="Zheng Y."/>
            <person name="Kuraku S."/>
            <person name="Pignatelli M."/>
            <person name="Herrero J."/>
            <person name="Beal K."/>
            <person name="Nozawa M."/>
            <person name="Li Q."/>
            <person name="Wang J."/>
            <person name="Zhang H."/>
            <person name="Yu L."/>
            <person name="Shigenobu S."/>
            <person name="Wang J."/>
            <person name="Liu J."/>
            <person name="Flicek P."/>
            <person name="Searle S."/>
            <person name="Wang J."/>
            <person name="Kuratani S."/>
            <person name="Yin Y."/>
            <person name="Aken B."/>
            <person name="Zhang G."/>
            <person name="Irie N."/>
        </authorList>
    </citation>
    <scope>NUCLEOTIDE SEQUENCE [LARGE SCALE GENOMIC DNA]</scope>
</reference>
<name>M7BLQ9_CHEMY</name>